<protein>
    <submittedName>
        <fullName evidence="1">Uncharacterized protein</fullName>
    </submittedName>
</protein>
<accession>A0A1D1VCM6</accession>
<keyword evidence="2" id="KW-1185">Reference proteome</keyword>
<comment type="caution">
    <text evidence="1">The sequence shown here is derived from an EMBL/GenBank/DDBJ whole genome shotgun (WGS) entry which is preliminary data.</text>
</comment>
<gene>
    <name evidence="1" type="primary">RvY_08055-1</name>
    <name evidence="1" type="synonym">RvY_08055.1</name>
    <name evidence="1" type="ORF">RvY_08055</name>
</gene>
<name>A0A1D1VCM6_RAMVA</name>
<organism evidence="1 2">
    <name type="scientific">Ramazzottius varieornatus</name>
    <name type="common">Water bear</name>
    <name type="synonym">Tardigrade</name>
    <dbReference type="NCBI Taxonomy" id="947166"/>
    <lineage>
        <taxon>Eukaryota</taxon>
        <taxon>Metazoa</taxon>
        <taxon>Ecdysozoa</taxon>
        <taxon>Tardigrada</taxon>
        <taxon>Eutardigrada</taxon>
        <taxon>Parachela</taxon>
        <taxon>Hypsibioidea</taxon>
        <taxon>Ramazzottiidae</taxon>
        <taxon>Ramazzottius</taxon>
    </lineage>
</organism>
<reference evidence="1 2" key="1">
    <citation type="journal article" date="2016" name="Nat. Commun.">
        <title>Extremotolerant tardigrade genome and improved radiotolerance of human cultured cells by tardigrade-unique protein.</title>
        <authorList>
            <person name="Hashimoto T."/>
            <person name="Horikawa D.D."/>
            <person name="Saito Y."/>
            <person name="Kuwahara H."/>
            <person name="Kozuka-Hata H."/>
            <person name="Shin-I T."/>
            <person name="Minakuchi Y."/>
            <person name="Ohishi K."/>
            <person name="Motoyama A."/>
            <person name="Aizu T."/>
            <person name="Enomoto A."/>
            <person name="Kondo K."/>
            <person name="Tanaka S."/>
            <person name="Hara Y."/>
            <person name="Koshikawa S."/>
            <person name="Sagara H."/>
            <person name="Miura T."/>
            <person name="Yokobori S."/>
            <person name="Miyagawa K."/>
            <person name="Suzuki Y."/>
            <person name="Kubo T."/>
            <person name="Oyama M."/>
            <person name="Kohara Y."/>
            <person name="Fujiyama A."/>
            <person name="Arakawa K."/>
            <person name="Katayama T."/>
            <person name="Toyoda A."/>
            <person name="Kunieda T."/>
        </authorList>
    </citation>
    <scope>NUCLEOTIDE SEQUENCE [LARGE SCALE GENOMIC DNA]</scope>
    <source>
        <strain evidence="1 2">YOKOZUNA-1</strain>
    </source>
</reference>
<dbReference type="Proteomes" id="UP000186922">
    <property type="component" value="Unassembled WGS sequence"/>
</dbReference>
<evidence type="ECO:0000313" key="1">
    <source>
        <dbReference type="EMBL" id="GAU96633.1"/>
    </source>
</evidence>
<dbReference type="AlphaFoldDB" id="A0A1D1VCM6"/>
<sequence length="73" mass="8392">MKITADTGYGAVRAEVVVHTAEGRFFRINNRKWMKKTDLCWEELTVGYSGLRVLGWTAEDILRSSQTSFLHSR</sequence>
<evidence type="ECO:0000313" key="2">
    <source>
        <dbReference type="Proteomes" id="UP000186922"/>
    </source>
</evidence>
<proteinExistence type="predicted"/>
<dbReference type="EMBL" id="BDGG01000003">
    <property type="protein sequence ID" value="GAU96633.1"/>
    <property type="molecule type" value="Genomic_DNA"/>
</dbReference>